<reference evidence="1" key="1">
    <citation type="submission" date="2023-02" db="EMBL/GenBank/DDBJ databases">
        <title>Genome of toxic invasive species Heracleum sosnowskyi carries increased number of genes despite the absence of recent whole-genome duplications.</title>
        <authorList>
            <person name="Schelkunov M."/>
            <person name="Shtratnikova V."/>
            <person name="Makarenko M."/>
            <person name="Klepikova A."/>
            <person name="Omelchenko D."/>
            <person name="Novikova G."/>
            <person name="Obukhova E."/>
            <person name="Bogdanov V."/>
            <person name="Penin A."/>
            <person name="Logacheva M."/>
        </authorList>
    </citation>
    <scope>NUCLEOTIDE SEQUENCE</scope>
    <source>
        <strain evidence="1">Hsosn_3</strain>
        <tissue evidence="1">Leaf</tissue>
    </source>
</reference>
<accession>A0AAD8GMH9</accession>
<evidence type="ECO:0008006" key="3">
    <source>
        <dbReference type="Google" id="ProtNLM"/>
    </source>
</evidence>
<proteinExistence type="predicted"/>
<dbReference type="Proteomes" id="UP001237642">
    <property type="component" value="Unassembled WGS sequence"/>
</dbReference>
<dbReference type="EMBL" id="JAUIZM010000034">
    <property type="protein sequence ID" value="KAK1351455.1"/>
    <property type="molecule type" value="Genomic_DNA"/>
</dbReference>
<gene>
    <name evidence="1" type="ORF">POM88_054292</name>
</gene>
<reference evidence="1" key="2">
    <citation type="submission" date="2023-05" db="EMBL/GenBank/DDBJ databases">
        <authorList>
            <person name="Schelkunov M.I."/>
        </authorList>
    </citation>
    <scope>NUCLEOTIDE SEQUENCE</scope>
    <source>
        <strain evidence="1">Hsosn_3</strain>
        <tissue evidence="1">Leaf</tissue>
    </source>
</reference>
<evidence type="ECO:0000313" key="1">
    <source>
        <dbReference type="EMBL" id="KAK1351455.1"/>
    </source>
</evidence>
<evidence type="ECO:0000313" key="2">
    <source>
        <dbReference type="Proteomes" id="UP001237642"/>
    </source>
</evidence>
<name>A0AAD8GMH9_9APIA</name>
<protein>
    <recommendedName>
        <fullName evidence="3">Reverse transcriptase zinc-binding domain-containing protein</fullName>
    </recommendedName>
</protein>
<organism evidence="1 2">
    <name type="scientific">Heracleum sosnowskyi</name>
    <dbReference type="NCBI Taxonomy" id="360622"/>
    <lineage>
        <taxon>Eukaryota</taxon>
        <taxon>Viridiplantae</taxon>
        <taxon>Streptophyta</taxon>
        <taxon>Embryophyta</taxon>
        <taxon>Tracheophyta</taxon>
        <taxon>Spermatophyta</taxon>
        <taxon>Magnoliopsida</taxon>
        <taxon>eudicotyledons</taxon>
        <taxon>Gunneridae</taxon>
        <taxon>Pentapetalae</taxon>
        <taxon>asterids</taxon>
        <taxon>campanulids</taxon>
        <taxon>Apiales</taxon>
        <taxon>Apiaceae</taxon>
        <taxon>Apioideae</taxon>
        <taxon>apioid superclade</taxon>
        <taxon>Tordylieae</taxon>
        <taxon>Tordyliinae</taxon>
        <taxon>Heracleum</taxon>
    </lineage>
</organism>
<dbReference type="AlphaFoldDB" id="A0AAD8GMH9"/>
<keyword evidence="2" id="KW-1185">Reference proteome</keyword>
<sequence length="173" mass="20241">MNYVLEQGNRWFLYSVKSAYRWLQSLKIVDQVDDMSRFQISSVCPFCKVYNETTYNCLVDCEFSWNCWLVTGLDVCRRYCESFYQWLKALVKWMSLDSIARVVMLCWSIWTARNDMVWNQRVDEVVSLATITLNQYIVAQNVGSISSLNPLRSGDGSCGRSKSNHISRCWYNA</sequence>
<comment type="caution">
    <text evidence="1">The sequence shown here is derived from an EMBL/GenBank/DDBJ whole genome shotgun (WGS) entry which is preliminary data.</text>
</comment>